<accession>A0A834VKJ8</accession>
<dbReference type="Proteomes" id="UP000245464">
    <property type="component" value="Chromosome 8"/>
</dbReference>
<comment type="caution">
    <text evidence="1">The sequence shown here is derived from an EMBL/GenBank/DDBJ whole genome shotgun (WGS) entry which is preliminary data.</text>
</comment>
<name>A0A834VKJ8_9PLEO</name>
<sequence>MTVDFRARALEWIDTIVNKRNTEAGAAFMHDSIQLVHNDTCLTKQSFVELWPQILIKSPNFRLKVKDTLAEGNCVWIYSEASGRLGGGLVDDVHMLLFDNGGMIIRSHGIQRLKESEGPGGLFCSNNDISLKDNFVIWLI</sequence>
<dbReference type="Gene3D" id="3.10.450.50">
    <property type="match status" value="1"/>
</dbReference>
<dbReference type="InterPro" id="IPR032710">
    <property type="entry name" value="NTF2-like_dom_sf"/>
</dbReference>
<protein>
    <recommendedName>
        <fullName evidence="3">SnoaL-like domain-containing protein</fullName>
    </recommendedName>
</protein>
<reference evidence="1 2" key="1">
    <citation type="journal article" date="2018" name="BMC Genomics">
        <title>Comparative genomics of the wheat fungal pathogen Pyrenophora tritici-repentis reveals chromosomal variations and genome plasticity.</title>
        <authorList>
            <person name="Moolhuijzen P."/>
            <person name="See P.T."/>
            <person name="Hane J.K."/>
            <person name="Shi G."/>
            <person name="Liu Z."/>
            <person name="Oliver R.P."/>
            <person name="Moffat C.S."/>
        </authorList>
    </citation>
    <scope>NUCLEOTIDE SEQUENCE [LARGE SCALE GENOMIC DNA]</scope>
    <source>
        <strain evidence="1">M4</strain>
    </source>
</reference>
<dbReference type="EMBL" id="NQIK02000008">
    <property type="protein sequence ID" value="KAF7567741.1"/>
    <property type="molecule type" value="Genomic_DNA"/>
</dbReference>
<dbReference type="GeneID" id="90957877"/>
<gene>
    <name evidence="1" type="ORF">PtrM4_143320</name>
</gene>
<evidence type="ECO:0000313" key="1">
    <source>
        <dbReference type="EMBL" id="KAF7567741.1"/>
    </source>
</evidence>
<dbReference type="RefSeq" id="XP_065960571.1">
    <property type="nucleotide sequence ID" value="XM_066109649.1"/>
</dbReference>
<proteinExistence type="predicted"/>
<dbReference type="SUPFAM" id="SSF54427">
    <property type="entry name" value="NTF2-like"/>
    <property type="match status" value="1"/>
</dbReference>
<dbReference type="AlphaFoldDB" id="A0A834VKJ8"/>
<evidence type="ECO:0008006" key="3">
    <source>
        <dbReference type="Google" id="ProtNLM"/>
    </source>
</evidence>
<organism evidence="1 2">
    <name type="scientific">Pyrenophora tritici-repentis</name>
    <dbReference type="NCBI Taxonomy" id="45151"/>
    <lineage>
        <taxon>Eukaryota</taxon>
        <taxon>Fungi</taxon>
        <taxon>Dikarya</taxon>
        <taxon>Ascomycota</taxon>
        <taxon>Pezizomycotina</taxon>
        <taxon>Dothideomycetes</taxon>
        <taxon>Pleosporomycetidae</taxon>
        <taxon>Pleosporales</taxon>
        <taxon>Pleosporineae</taxon>
        <taxon>Pleosporaceae</taxon>
        <taxon>Pyrenophora</taxon>
    </lineage>
</organism>
<evidence type="ECO:0000313" key="2">
    <source>
        <dbReference type="Proteomes" id="UP000245464"/>
    </source>
</evidence>
<dbReference type="KEGG" id="ptrr:90957877"/>